<feature type="chain" id="PRO_5038832192" description="Secreted protein" evidence="1">
    <location>
        <begin position="31"/>
        <end position="148"/>
    </location>
</feature>
<dbReference type="AlphaFoldDB" id="A0A931AJG5"/>
<evidence type="ECO:0008006" key="4">
    <source>
        <dbReference type="Google" id="ProtNLM"/>
    </source>
</evidence>
<dbReference type="PROSITE" id="PS51257">
    <property type="entry name" value="PROKAR_LIPOPROTEIN"/>
    <property type="match status" value="1"/>
</dbReference>
<name>A0A931AJG5_9ACTN</name>
<sequence>MGGTKILGAAMASSLMVAGLVAATAAPSAAAGCVIRDGVSSTGTETGRNPTRFEYTDSPYLGARYNSCTDKVVLYYGGYTNTAAGWHYNVRFTTGGQRELSPGSSRKWTFNNPGGTSLSAVVQLCKKGGFAQRSSCTRWSPTVRVSLR</sequence>
<evidence type="ECO:0000313" key="2">
    <source>
        <dbReference type="EMBL" id="MBF8191290.1"/>
    </source>
</evidence>
<protein>
    <recommendedName>
        <fullName evidence="4">Secreted protein</fullName>
    </recommendedName>
</protein>
<dbReference type="RefSeq" id="WP_195900200.1">
    <property type="nucleotide sequence ID" value="NZ_JADOGI010000154.1"/>
</dbReference>
<keyword evidence="3" id="KW-1185">Reference proteome</keyword>
<organism evidence="2 3">
    <name type="scientific">Nonomuraea cypriaca</name>
    <dbReference type="NCBI Taxonomy" id="1187855"/>
    <lineage>
        <taxon>Bacteria</taxon>
        <taxon>Bacillati</taxon>
        <taxon>Actinomycetota</taxon>
        <taxon>Actinomycetes</taxon>
        <taxon>Streptosporangiales</taxon>
        <taxon>Streptosporangiaceae</taxon>
        <taxon>Nonomuraea</taxon>
    </lineage>
</organism>
<feature type="signal peptide" evidence="1">
    <location>
        <begin position="1"/>
        <end position="30"/>
    </location>
</feature>
<comment type="caution">
    <text evidence="2">The sequence shown here is derived from an EMBL/GenBank/DDBJ whole genome shotgun (WGS) entry which is preliminary data.</text>
</comment>
<keyword evidence="1" id="KW-0732">Signal</keyword>
<dbReference type="Proteomes" id="UP000605361">
    <property type="component" value="Unassembled WGS sequence"/>
</dbReference>
<accession>A0A931AJG5</accession>
<proteinExistence type="predicted"/>
<evidence type="ECO:0000256" key="1">
    <source>
        <dbReference type="SAM" id="SignalP"/>
    </source>
</evidence>
<gene>
    <name evidence="2" type="ORF">ITP53_37440</name>
</gene>
<evidence type="ECO:0000313" key="3">
    <source>
        <dbReference type="Proteomes" id="UP000605361"/>
    </source>
</evidence>
<dbReference type="EMBL" id="JADOGI010000154">
    <property type="protein sequence ID" value="MBF8191290.1"/>
    <property type="molecule type" value="Genomic_DNA"/>
</dbReference>
<reference evidence="2" key="1">
    <citation type="submission" date="2020-11" db="EMBL/GenBank/DDBJ databases">
        <title>Whole-genome analyses of Nonomuraea sp. K274.</title>
        <authorList>
            <person name="Veyisoglu A."/>
        </authorList>
    </citation>
    <scope>NUCLEOTIDE SEQUENCE</scope>
    <source>
        <strain evidence="2">K274</strain>
    </source>
</reference>